<evidence type="ECO:0000313" key="3">
    <source>
        <dbReference type="Proteomes" id="UP000053477"/>
    </source>
</evidence>
<dbReference type="Proteomes" id="UP000053477">
    <property type="component" value="Unassembled WGS sequence"/>
</dbReference>
<name>A0A0H2S336_9AGAM</name>
<dbReference type="InParanoid" id="A0A0H2S336"/>
<dbReference type="Pfam" id="PF12937">
    <property type="entry name" value="F-box-like"/>
    <property type="match status" value="1"/>
</dbReference>
<dbReference type="Gene3D" id="1.20.1280.50">
    <property type="match status" value="1"/>
</dbReference>
<gene>
    <name evidence="2" type="ORF">SCHPADRAFT_938069</name>
</gene>
<dbReference type="EMBL" id="KQ085919">
    <property type="protein sequence ID" value="KLO16158.1"/>
    <property type="molecule type" value="Genomic_DNA"/>
</dbReference>
<dbReference type="OrthoDB" id="3172239at2759"/>
<reference evidence="2 3" key="1">
    <citation type="submission" date="2015-04" db="EMBL/GenBank/DDBJ databases">
        <title>Complete genome sequence of Schizopora paradoxa KUC8140, a cosmopolitan wood degrader in East Asia.</title>
        <authorList>
            <consortium name="DOE Joint Genome Institute"/>
            <person name="Min B."/>
            <person name="Park H."/>
            <person name="Jang Y."/>
            <person name="Kim J.-J."/>
            <person name="Kim K.H."/>
            <person name="Pangilinan J."/>
            <person name="Lipzen A."/>
            <person name="Riley R."/>
            <person name="Grigoriev I.V."/>
            <person name="Spatafora J.W."/>
            <person name="Choi I.-G."/>
        </authorList>
    </citation>
    <scope>NUCLEOTIDE SEQUENCE [LARGE SCALE GENOMIC DNA]</scope>
    <source>
        <strain evidence="2 3">KUC8140</strain>
    </source>
</reference>
<keyword evidence="3" id="KW-1185">Reference proteome</keyword>
<evidence type="ECO:0000259" key="1">
    <source>
        <dbReference type="PROSITE" id="PS50181"/>
    </source>
</evidence>
<proteinExistence type="predicted"/>
<feature type="domain" description="F-box" evidence="1">
    <location>
        <begin position="107"/>
        <end position="161"/>
    </location>
</feature>
<organism evidence="2 3">
    <name type="scientific">Schizopora paradoxa</name>
    <dbReference type="NCBI Taxonomy" id="27342"/>
    <lineage>
        <taxon>Eukaryota</taxon>
        <taxon>Fungi</taxon>
        <taxon>Dikarya</taxon>
        <taxon>Basidiomycota</taxon>
        <taxon>Agaricomycotina</taxon>
        <taxon>Agaricomycetes</taxon>
        <taxon>Hymenochaetales</taxon>
        <taxon>Schizoporaceae</taxon>
        <taxon>Schizopora</taxon>
    </lineage>
</organism>
<dbReference type="AlphaFoldDB" id="A0A0H2S336"/>
<evidence type="ECO:0000313" key="2">
    <source>
        <dbReference type="EMBL" id="KLO16158.1"/>
    </source>
</evidence>
<protein>
    <recommendedName>
        <fullName evidence="1">F-box domain-containing protein</fullName>
    </recommendedName>
</protein>
<dbReference type="PROSITE" id="PS50181">
    <property type="entry name" value="FBOX"/>
    <property type="match status" value="1"/>
</dbReference>
<dbReference type="InterPro" id="IPR001810">
    <property type="entry name" value="F-box_dom"/>
</dbReference>
<sequence length="567" mass="64246">MNRNDGAVGLSNVLTTLEEAARTLNVHSVDLRKVFGPENWSGARKFKGLFTEDAGRRLVDADCIARFMASAFEMDVVVSMLDVLLEVAKGLQMQFRISQEIIVAKLSKGIKSLPTELLSRIFQFAVWDQDENGGVQAIRLSHVSRRFRTIALETRGLWTTLHSSDAPHQLKAFLSRSGLNEEFHAFIHFDHRAIVLGISQFVLACHPVISRWRTLTLTQEDRDQYGESAHLYYGGVEKNLEEFLTILSKNNLRLLSLEELDIRGHRGDRYGHGGNSGYDWGSNLRTCRCSYFLPTPSANFFSVSTFFTTQDVWDADTSLVPLLEFLLAMPNLTTLGMELYDAYAPVHDLPFTNCERSSITSLHLQLRKFQLDEFEVGDSGIISFLEALRIPSLEELFISIGFRDLSDSEPDFIDCTETLADLSRALLPSHLQNYNLMTSMFFKIWVDGGTPPREPQVRDPLDSRKLVVPLDRIPHVPSVTLSSFIPIVFAQDSHSDNIGRKIDSSEQHRLRELKLVKCENLTSEDFKQTVDSLQSLDVWKDVVRVVVEDCSRLSQDEVVDVIGRERI</sequence>
<accession>A0A0H2S336</accession>